<keyword evidence="9" id="KW-1133">Transmembrane helix</keyword>
<dbReference type="InterPro" id="IPR036890">
    <property type="entry name" value="HATPase_C_sf"/>
</dbReference>
<feature type="transmembrane region" description="Helical" evidence="9">
    <location>
        <begin position="6"/>
        <end position="24"/>
    </location>
</feature>
<evidence type="ECO:0000256" key="4">
    <source>
        <dbReference type="ARBA" id="ARBA00022679"/>
    </source>
</evidence>
<dbReference type="InterPro" id="IPR036097">
    <property type="entry name" value="HisK_dim/P_sf"/>
</dbReference>
<dbReference type="EC" id="2.7.13.3" evidence="2"/>
<dbReference type="CDD" id="cd13704">
    <property type="entry name" value="PBP2_HisK"/>
    <property type="match status" value="1"/>
</dbReference>
<dbReference type="KEGG" id="kme:H0A61_01538"/>
<dbReference type="EMBL" id="CP059066">
    <property type="protein sequence ID" value="QSQ09179.1"/>
    <property type="molecule type" value="Genomic_DNA"/>
</dbReference>
<evidence type="ECO:0000256" key="7">
    <source>
        <dbReference type="ARBA" id="ARBA00022840"/>
    </source>
</evidence>
<dbReference type="Gene3D" id="1.10.287.130">
    <property type="match status" value="1"/>
</dbReference>
<keyword evidence="5" id="KW-0547">Nucleotide-binding</keyword>
<protein>
    <recommendedName>
        <fullName evidence="2">histidine kinase</fullName>
        <ecNumber evidence="2">2.7.13.3</ecNumber>
    </recommendedName>
</protein>
<evidence type="ECO:0000256" key="1">
    <source>
        <dbReference type="ARBA" id="ARBA00000085"/>
    </source>
</evidence>
<dbReference type="Gene3D" id="3.30.450.20">
    <property type="entry name" value="PAS domain"/>
    <property type="match status" value="1"/>
</dbReference>
<dbReference type="SUPFAM" id="SSF55874">
    <property type="entry name" value="ATPase domain of HSP90 chaperone/DNA topoisomerase II/histidine kinase"/>
    <property type="match status" value="1"/>
</dbReference>
<keyword evidence="9" id="KW-0812">Transmembrane</keyword>
<reference evidence="11" key="1">
    <citation type="submission" date="2020-07" db="EMBL/GenBank/DDBJ databases">
        <title>Koleobacter methoxysyntrophicus gen. nov., sp. nov., a novel anaerobic bacterium isolated from deep subsurface oil field and proposal of Koleobacterales ord. nov. in the phylum Firmicutes.</title>
        <authorList>
            <person name="Sakamoto S."/>
            <person name="Tamaki H."/>
        </authorList>
    </citation>
    <scope>NUCLEOTIDE SEQUENCE</scope>
    <source>
        <strain evidence="11">NRmbB1</strain>
    </source>
</reference>
<dbReference type="RefSeq" id="WP_206706538.1">
    <property type="nucleotide sequence ID" value="NZ_CP059066.1"/>
</dbReference>
<dbReference type="SUPFAM" id="SSF47384">
    <property type="entry name" value="Homodimeric domain of signal transducing histidine kinase"/>
    <property type="match status" value="1"/>
</dbReference>
<evidence type="ECO:0000313" key="12">
    <source>
        <dbReference type="Proteomes" id="UP000662904"/>
    </source>
</evidence>
<dbReference type="InterPro" id="IPR005467">
    <property type="entry name" value="His_kinase_dom"/>
</dbReference>
<dbReference type="InterPro" id="IPR004358">
    <property type="entry name" value="Sig_transdc_His_kin-like_C"/>
</dbReference>
<evidence type="ECO:0000256" key="5">
    <source>
        <dbReference type="ARBA" id="ARBA00022741"/>
    </source>
</evidence>
<dbReference type="CDD" id="cd00082">
    <property type="entry name" value="HisKA"/>
    <property type="match status" value="1"/>
</dbReference>
<evidence type="ECO:0000256" key="2">
    <source>
        <dbReference type="ARBA" id="ARBA00012438"/>
    </source>
</evidence>
<dbReference type="InterPro" id="IPR003661">
    <property type="entry name" value="HisK_dim/P_dom"/>
</dbReference>
<dbReference type="SUPFAM" id="SSF53850">
    <property type="entry name" value="Periplasmic binding protein-like II"/>
    <property type="match status" value="1"/>
</dbReference>
<proteinExistence type="predicted"/>
<dbReference type="InterPro" id="IPR003594">
    <property type="entry name" value="HATPase_dom"/>
</dbReference>
<dbReference type="Pfam" id="PF00512">
    <property type="entry name" value="HisKA"/>
    <property type="match status" value="1"/>
</dbReference>
<comment type="catalytic activity">
    <reaction evidence="1">
        <text>ATP + protein L-histidine = ADP + protein N-phospho-L-histidine.</text>
        <dbReference type="EC" id="2.7.13.3"/>
    </reaction>
</comment>
<dbReference type="SMART" id="SM00387">
    <property type="entry name" value="HATPase_c"/>
    <property type="match status" value="1"/>
</dbReference>
<keyword evidence="4 11" id="KW-0808">Transferase</keyword>
<evidence type="ECO:0000256" key="9">
    <source>
        <dbReference type="SAM" id="Phobius"/>
    </source>
</evidence>
<keyword evidence="6 11" id="KW-0418">Kinase</keyword>
<dbReference type="PRINTS" id="PR00344">
    <property type="entry name" value="BCTRLSENSOR"/>
</dbReference>
<dbReference type="GO" id="GO:0005524">
    <property type="term" value="F:ATP binding"/>
    <property type="evidence" value="ECO:0007669"/>
    <property type="project" value="UniProtKB-KW"/>
</dbReference>
<evidence type="ECO:0000256" key="8">
    <source>
        <dbReference type="ARBA" id="ARBA00023012"/>
    </source>
</evidence>
<dbReference type="InterPro" id="IPR001638">
    <property type="entry name" value="Solute-binding_3/MltF_N"/>
</dbReference>
<dbReference type="PANTHER" id="PTHR43065">
    <property type="entry name" value="SENSOR HISTIDINE KINASE"/>
    <property type="match status" value="1"/>
</dbReference>
<dbReference type="Proteomes" id="UP000662904">
    <property type="component" value="Chromosome"/>
</dbReference>
<evidence type="ECO:0000259" key="10">
    <source>
        <dbReference type="PROSITE" id="PS50109"/>
    </source>
</evidence>
<sequence length="643" mass="73593">MEGKSLSFIFSIFLVGYLTITGFVKAIDNDMTIKVAGDNHFPPYEYVDERGIYKGFNVDIIRAIAIETGVDIEIHPMTWYEALDALEKGEIDAIQGMKYNEKRDAYYDFSEEYLISSQAIFVSNENRYIVDLGDLKDQKVSVQKGDVSTYLLENIEGVELIWTENQEEALQLLAANHVDAFVGNRNTGLYIIQKNRWNDLIKIVGEPINPTKYAVAVKEGNKAVLDIFNKGITAIKADGTYEKIYRKWFGEDVQKPPIFLKRFLYFLLVILSVSLFASVVVFRLNRLLQLEVRKRTMQLKKQDQFKEQILNSIFYGIATINKAGIITSINDPGKRIIDAKGEKLEGKHYKKTPLEGYFKRTHLIKVLRTGRKYIAMEMEKKFGDITKVIEYNIYPLISGNNKIEGAIVSFSDITNIKRLKENLIIKDKMQALGEMAASIAHEIKNPLTSIKAFIELIPDKYDNQEFREQVFKYVPSEIQRLSNLLNNLLDYSKPYKNTKELFDVSRLFDEVLILFSNQFKKYRIKLNPVFEKGLYVYADRQQFKQIIINIMLNAVESMDLGGELTISGKSSGSHVIIAISDTGHGIPPEDLKKIFEPFFTRKKYGTGLGLSIAYQFVKENNGNIEIRSIEGQGTEVILKFPLV</sequence>
<feature type="transmembrane region" description="Helical" evidence="9">
    <location>
        <begin position="263"/>
        <end position="284"/>
    </location>
</feature>
<keyword evidence="12" id="KW-1185">Reference proteome</keyword>
<dbReference type="SUPFAM" id="SSF55785">
    <property type="entry name" value="PYP-like sensor domain (PAS domain)"/>
    <property type="match status" value="1"/>
</dbReference>
<dbReference type="SMART" id="SM00062">
    <property type="entry name" value="PBPb"/>
    <property type="match status" value="1"/>
</dbReference>
<keyword evidence="9" id="KW-0472">Membrane</keyword>
<keyword evidence="3" id="KW-0597">Phosphoprotein</keyword>
<feature type="domain" description="Histidine kinase" evidence="10">
    <location>
        <begin position="438"/>
        <end position="643"/>
    </location>
</feature>
<dbReference type="GO" id="GO:0000155">
    <property type="term" value="F:phosphorelay sensor kinase activity"/>
    <property type="evidence" value="ECO:0007669"/>
    <property type="project" value="InterPro"/>
</dbReference>
<dbReference type="Pfam" id="PF02518">
    <property type="entry name" value="HATPase_c"/>
    <property type="match status" value="1"/>
</dbReference>
<evidence type="ECO:0000313" key="11">
    <source>
        <dbReference type="EMBL" id="QSQ09179.1"/>
    </source>
</evidence>
<gene>
    <name evidence="11" type="primary">atoS_4</name>
    <name evidence="11" type="ORF">H0A61_01538</name>
</gene>
<dbReference type="PROSITE" id="PS50109">
    <property type="entry name" value="HIS_KIN"/>
    <property type="match status" value="1"/>
</dbReference>
<organism evidence="11 12">
    <name type="scientific">Koleobacter methoxysyntrophicus</name>
    <dbReference type="NCBI Taxonomy" id="2751313"/>
    <lineage>
        <taxon>Bacteria</taxon>
        <taxon>Bacillati</taxon>
        <taxon>Bacillota</taxon>
        <taxon>Clostridia</taxon>
        <taxon>Koleobacterales</taxon>
        <taxon>Koleobacteraceae</taxon>
        <taxon>Koleobacter</taxon>
    </lineage>
</organism>
<dbReference type="Gene3D" id="3.30.565.10">
    <property type="entry name" value="Histidine kinase-like ATPase, C-terminal domain"/>
    <property type="match status" value="1"/>
</dbReference>
<dbReference type="AlphaFoldDB" id="A0A8A0RNT6"/>
<keyword evidence="8" id="KW-0902">Two-component regulatory system</keyword>
<evidence type="ECO:0000256" key="3">
    <source>
        <dbReference type="ARBA" id="ARBA00022553"/>
    </source>
</evidence>
<dbReference type="Pfam" id="PF00497">
    <property type="entry name" value="SBP_bac_3"/>
    <property type="match status" value="1"/>
</dbReference>
<dbReference type="Gene3D" id="3.40.190.10">
    <property type="entry name" value="Periplasmic binding protein-like II"/>
    <property type="match status" value="2"/>
</dbReference>
<accession>A0A8A0RNT6</accession>
<dbReference type="InterPro" id="IPR035965">
    <property type="entry name" value="PAS-like_dom_sf"/>
</dbReference>
<dbReference type="PANTHER" id="PTHR43065:SF10">
    <property type="entry name" value="PEROXIDE STRESS-ACTIVATED HISTIDINE KINASE MAK3"/>
    <property type="match status" value="1"/>
</dbReference>
<evidence type="ECO:0000256" key="6">
    <source>
        <dbReference type="ARBA" id="ARBA00022777"/>
    </source>
</evidence>
<keyword evidence="7" id="KW-0067">ATP-binding</keyword>
<name>A0A8A0RNT6_9FIRM</name>
<dbReference type="SMART" id="SM00388">
    <property type="entry name" value="HisKA"/>
    <property type="match status" value="1"/>
</dbReference>